<dbReference type="Proteomes" id="UP000631535">
    <property type="component" value="Unassembled WGS sequence"/>
</dbReference>
<feature type="compositionally biased region" description="Low complexity" evidence="3">
    <location>
        <begin position="284"/>
        <end position="293"/>
    </location>
</feature>
<protein>
    <recommendedName>
        <fullName evidence="4">Putative zinc-finger domain-containing protein</fullName>
    </recommendedName>
</protein>
<reference evidence="6" key="1">
    <citation type="journal article" date="2019" name="Int. J. Syst. Evol. Microbiol.">
        <title>The Global Catalogue of Microorganisms (GCM) 10K type strain sequencing project: providing services to taxonomists for standard genome sequencing and annotation.</title>
        <authorList>
            <consortium name="The Broad Institute Genomics Platform"/>
            <consortium name="The Broad Institute Genome Sequencing Center for Infectious Disease"/>
            <person name="Wu L."/>
            <person name="Ma J."/>
        </authorList>
    </citation>
    <scope>NUCLEOTIDE SEQUENCE [LARGE SCALE GENOMIC DNA]</scope>
    <source>
        <strain evidence="6">CGMCC 4.7178</strain>
    </source>
</reference>
<sequence length="510" mass="54025">MRGPDEQGGGAGDGGADGGADCGSSPRDGSTDGGSGEGAAEGGTEGRAAQPPRIPPPRSPADDSEGAAAPHGRSAAPEDRQPPARPEPAPPAREPVQLAGQPEQFDHRVLKSLLGAWALSACSPEETAAVEGHLSECGACADEALRLRDAVALLHPEDSLDLDPALRSQVLRGCMVRRAPRVPVPEWAAPYDAEASRLDALLRDMADEEWLTPVRLRWFDARHREKRERDTTVAGVIAHLLAVDGLVASALGMPDPLDVAAASGKDRTDDGSGRAGTPHGQPHGAAETAAAGARDGVFPQPVDPAERTEQFWRADCDVLRTPAARRHWREQGHALLRTASFASDRTAGVRVPYGEFTLPVRDALLERAFECWMHAEDIATAIHYPYTAPQSTHLHHMVDLAARMLPETIARRRRAGLSGPPRRLSAAGTPGRALHLEVEGDGGGDWYIPLDSPAAAVRPGDAVAHVALDDYEFCQLAAGHVAPAEAMAGWDGDREAIEDVLFATASLSRM</sequence>
<feature type="region of interest" description="Disordered" evidence="3">
    <location>
        <begin position="259"/>
        <end position="300"/>
    </location>
</feature>
<dbReference type="Pfam" id="PF13490">
    <property type="entry name" value="zf-HC2"/>
    <property type="match status" value="1"/>
</dbReference>
<dbReference type="InterPro" id="IPR034660">
    <property type="entry name" value="DinB/YfiT-like"/>
</dbReference>
<proteinExistence type="predicted"/>
<feature type="compositionally biased region" description="Gly residues" evidence="3">
    <location>
        <begin position="1"/>
        <end position="21"/>
    </location>
</feature>
<keyword evidence="6" id="KW-1185">Reference proteome</keyword>
<name>A0ABQ2M2C4_9ACTN</name>
<dbReference type="Gene3D" id="1.10.10.1320">
    <property type="entry name" value="Anti-sigma factor, zinc-finger domain"/>
    <property type="match status" value="1"/>
</dbReference>
<gene>
    <name evidence="5" type="ORF">GCM10012287_15390</name>
</gene>
<evidence type="ECO:0000313" key="5">
    <source>
        <dbReference type="EMBL" id="GGO46033.1"/>
    </source>
</evidence>
<evidence type="ECO:0000256" key="2">
    <source>
        <dbReference type="ARBA" id="ARBA00023163"/>
    </source>
</evidence>
<feature type="compositionally biased region" description="Gly residues" evidence="3">
    <location>
        <begin position="31"/>
        <end position="45"/>
    </location>
</feature>
<accession>A0ABQ2M2C4</accession>
<feature type="region of interest" description="Disordered" evidence="3">
    <location>
        <begin position="1"/>
        <end position="95"/>
    </location>
</feature>
<keyword evidence="1" id="KW-0805">Transcription regulation</keyword>
<evidence type="ECO:0000256" key="3">
    <source>
        <dbReference type="SAM" id="MobiDB-lite"/>
    </source>
</evidence>
<evidence type="ECO:0000256" key="1">
    <source>
        <dbReference type="ARBA" id="ARBA00023015"/>
    </source>
</evidence>
<evidence type="ECO:0000313" key="6">
    <source>
        <dbReference type="Proteomes" id="UP000631535"/>
    </source>
</evidence>
<dbReference type="InterPro" id="IPR027383">
    <property type="entry name" value="Znf_put"/>
</dbReference>
<dbReference type="InterPro" id="IPR041916">
    <property type="entry name" value="Anti_sigma_zinc_sf"/>
</dbReference>
<feature type="domain" description="Putative zinc-finger" evidence="4">
    <location>
        <begin position="112"/>
        <end position="141"/>
    </location>
</feature>
<comment type="caution">
    <text evidence="5">The sequence shown here is derived from an EMBL/GenBank/DDBJ whole genome shotgun (WGS) entry which is preliminary data.</text>
</comment>
<evidence type="ECO:0000259" key="4">
    <source>
        <dbReference type="Pfam" id="PF13490"/>
    </source>
</evidence>
<dbReference type="SUPFAM" id="SSF109854">
    <property type="entry name" value="DinB/YfiT-like putative metalloenzymes"/>
    <property type="match status" value="1"/>
</dbReference>
<keyword evidence="2" id="KW-0804">Transcription</keyword>
<organism evidence="5 6">
    <name type="scientific">Streptomyces daqingensis</name>
    <dbReference type="NCBI Taxonomy" id="1472640"/>
    <lineage>
        <taxon>Bacteria</taxon>
        <taxon>Bacillati</taxon>
        <taxon>Actinomycetota</taxon>
        <taxon>Actinomycetes</taxon>
        <taxon>Kitasatosporales</taxon>
        <taxon>Streptomycetaceae</taxon>
        <taxon>Streptomyces</taxon>
    </lineage>
</organism>
<feature type="compositionally biased region" description="Pro residues" evidence="3">
    <location>
        <begin position="83"/>
        <end position="93"/>
    </location>
</feature>
<dbReference type="RefSeq" id="WP_189036324.1">
    <property type="nucleotide sequence ID" value="NZ_BMMP01000004.1"/>
</dbReference>
<dbReference type="EMBL" id="BMMP01000004">
    <property type="protein sequence ID" value="GGO46033.1"/>
    <property type="molecule type" value="Genomic_DNA"/>
</dbReference>